<evidence type="ECO:0000313" key="2">
    <source>
        <dbReference type="Proteomes" id="UP000540989"/>
    </source>
</evidence>
<proteinExistence type="predicted"/>
<dbReference type="Proteomes" id="UP000540989">
    <property type="component" value="Unassembled WGS sequence"/>
</dbReference>
<organism evidence="1 2">
    <name type="scientific">Granulicella aggregans</name>
    <dbReference type="NCBI Taxonomy" id="474949"/>
    <lineage>
        <taxon>Bacteria</taxon>
        <taxon>Pseudomonadati</taxon>
        <taxon>Acidobacteriota</taxon>
        <taxon>Terriglobia</taxon>
        <taxon>Terriglobales</taxon>
        <taxon>Acidobacteriaceae</taxon>
        <taxon>Granulicella</taxon>
    </lineage>
</organism>
<comment type="caution">
    <text evidence="1">The sequence shown here is derived from an EMBL/GenBank/DDBJ whole genome shotgun (WGS) entry which is preliminary data.</text>
</comment>
<evidence type="ECO:0000313" key="1">
    <source>
        <dbReference type="EMBL" id="MBB5060955.1"/>
    </source>
</evidence>
<dbReference type="EMBL" id="JACHIP010000023">
    <property type="protein sequence ID" value="MBB5060955.1"/>
    <property type="molecule type" value="Genomic_DNA"/>
</dbReference>
<protein>
    <submittedName>
        <fullName evidence="1">Uncharacterized protein</fullName>
    </submittedName>
</protein>
<gene>
    <name evidence="1" type="ORF">HDF16_005691</name>
</gene>
<dbReference type="AlphaFoldDB" id="A0A7W7ZJB0"/>
<name>A0A7W7ZJB0_9BACT</name>
<sequence>MQILRQQTSLDIQLLSHKQGLYVPMRQRSVEFRYRFSPMESDPSKELLVKVTSQDVRSIPASRHASVA</sequence>
<accession>A0A7W7ZJB0</accession>
<keyword evidence="2" id="KW-1185">Reference proteome</keyword>
<reference evidence="1 2" key="1">
    <citation type="submission" date="2020-08" db="EMBL/GenBank/DDBJ databases">
        <title>Genomic Encyclopedia of Type Strains, Phase IV (KMG-V): Genome sequencing to study the core and pangenomes of soil and plant-associated prokaryotes.</title>
        <authorList>
            <person name="Whitman W."/>
        </authorList>
    </citation>
    <scope>NUCLEOTIDE SEQUENCE [LARGE SCALE GENOMIC DNA]</scope>
    <source>
        <strain evidence="1 2">M8UP14</strain>
    </source>
</reference>